<dbReference type="EMBL" id="BARV01044901">
    <property type="protein sequence ID" value="GAI64279.1"/>
    <property type="molecule type" value="Genomic_DNA"/>
</dbReference>
<evidence type="ECO:0000313" key="1">
    <source>
        <dbReference type="EMBL" id="GAI64279.1"/>
    </source>
</evidence>
<protein>
    <submittedName>
        <fullName evidence="1">Uncharacterized protein</fullName>
    </submittedName>
</protein>
<dbReference type="AlphaFoldDB" id="X1S914"/>
<proteinExistence type="predicted"/>
<reference evidence="1" key="1">
    <citation type="journal article" date="2014" name="Front. Microbiol.">
        <title>High frequency of phylogenetically diverse reductive dehalogenase-homologous genes in deep subseafloor sedimentary metagenomes.</title>
        <authorList>
            <person name="Kawai M."/>
            <person name="Futagami T."/>
            <person name="Toyoda A."/>
            <person name="Takaki Y."/>
            <person name="Nishi S."/>
            <person name="Hori S."/>
            <person name="Arai W."/>
            <person name="Tsubouchi T."/>
            <person name="Morono Y."/>
            <person name="Uchiyama I."/>
            <person name="Ito T."/>
            <person name="Fujiyama A."/>
            <person name="Inagaki F."/>
            <person name="Takami H."/>
        </authorList>
    </citation>
    <scope>NUCLEOTIDE SEQUENCE</scope>
    <source>
        <strain evidence="1">Expedition CK06-06</strain>
    </source>
</reference>
<gene>
    <name evidence="1" type="ORF">S06H3_66143</name>
</gene>
<feature type="non-terminal residue" evidence="1">
    <location>
        <position position="34"/>
    </location>
</feature>
<accession>X1S914</accession>
<name>X1S914_9ZZZZ</name>
<sequence length="34" mass="3754">MAAIISISFGIYERKGKVVVNFLGKRVIPFRGDA</sequence>
<organism evidence="1">
    <name type="scientific">marine sediment metagenome</name>
    <dbReference type="NCBI Taxonomy" id="412755"/>
    <lineage>
        <taxon>unclassified sequences</taxon>
        <taxon>metagenomes</taxon>
        <taxon>ecological metagenomes</taxon>
    </lineage>
</organism>
<comment type="caution">
    <text evidence="1">The sequence shown here is derived from an EMBL/GenBank/DDBJ whole genome shotgun (WGS) entry which is preliminary data.</text>
</comment>